<feature type="chain" id="PRO_5040313484" evidence="5">
    <location>
        <begin position="25"/>
        <end position="275"/>
    </location>
</feature>
<evidence type="ECO:0000256" key="5">
    <source>
        <dbReference type="SAM" id="SignalP"/>
    </source>
</evidence>
<dbReference type="Proteomes" id="UP001151699">
    <property type="component" value="Chromosome C"/>
</dbReference>
<keyword evidence="8" id="KW-1185">Reference proteome</keyword>
<dbReference type="GO" id="GO:0016042">
    <property type="term" value="P:lipid catabolic process"/>
    <property type="evidence" value="ECO:0007669"/>
    <property type="project" value="TreeGrafter"/>
</dbReference>
<dbReference type="GO" id="GO:0016298">
    <property type="term" value="F:lipase activity"/>
    <property type="evidence" value="ECO:0007669"/>
    <property type="project" value="InterPro"/>
</dbReference>
<evidence type="ECO:0000313" key="8">
    <source>
        <dbReference type="Proteomes" id="UP001151699"/>
    </source>
</evidence>
<dbReference type="EMBL" id="WJQU01000004">
    <property type="protein sequence ID" value="KAJ6636163.1"/>
    <property type="molecule type" value="Genomic_DNA"/>
</dbReference>
<dbReference type="SUPFAM" id="SSF53474">
    <property type="entry name" value="alpha/beta-Hydrolases"/>
    <property type="match status" value="1"/>
</dbReference>
<dbReference type="AlphaFoldDB" id="A0A9Q0RXS7"/>
<dbReference type="GO" id="GO:0005615">
    <property type="term" value="C:extracellular space"/>
    <property type="evidence" value="ECO:0007669"/>
    <property type="project" value="TreeGrafter"/>
</dbReference>
<dbReference type="Pfam" id="PF00151">
    <property type="entry name" value="Lipase"/>
    <property type="match status" value="1"/>
</dbReference>
<keyword evidence="3" id="KW-0964">Secreted</keyword>
<comment type="subcellular location">
    <subcellularLocation>
        <location evidence="1">Secreted</location>
    </subcellularLocation>
</comment>
<evidence type="ECO:0000313" key="7">
    <source>
        <dbReference type="EMBL" id="KAJ6636163.1"/>
    </source>
</evidence>
<dbReference type="InterPro" id="IPR029058">
    <property type="entry name" value="AB_hydrolase_fold"/>
</dbReference>
<evidence type="ECO:0000256" key="4">
    <source>
        <dbReference type="RuleBase" id="RU004262"/>
    </source>
</evidence>
<gene>
    <name evidence="7" type="primary">PNLIPRP2_2</name>
    <name evidence="7" type="ORF">Bhyg_14750</name>
</gene>
<feature type="domain" description="Lipase" evidence="6">
    <location>
        <begin position="146"/>
        <end position="239"/>
    </location>
</feature>
<keyword evidence="5" id="KW-0732">Signal</keyword>
<protein>
    <submittedName>
        <fullName evidence="7">Pancreatic lipase-related protein 2</fullName>
    </submittedName>
</protein>
<sequence>MYPAEFFSFITYILLAKSFLLVSGGNTYGSSIKFYNGATINTHTSHDLTTAENVADDAGFNLTRTTMIFVHGYNESPDTATSATLINAYLTNGQYNILAFDWRNGAAGTLIDVANRIDGSVILLVLIWLEKSENILLGGLDKRNLLTGLDPAIIYTDPDILNYNHARFVDIIHTDIGGLGIIQNTGTVDFFPNGGVARQPGCPIFPITVGQIACSHMRSIYYWAESVARGNQTTFLSVNRANPNIIIQMGNNCPTSYVQGYYDLTTNHSPPFSMT</sequence>
<evidence type="ECO:0000256" key="1">
    <source>
        <dbReference type="ARBA" id="ARBA00004613"/>
    </source>
</evidence>
<feature type="signal peptide" evidence="5">
    <location>
        <begin position="1"/>
        <end position="24"/>
    </location>
</feature>
<organism evidence="7 8">
    <name type="scientific">Pseudolycoriella hygida</name>
    <dbReference type="NCBI Taxonomy" id="35572"/>
    <lineage>
        <taxon>Eukaryota</taxon>
        <taxon>Metazoa</taxon>
        <taxon>Ecdysozoa</taxon>
        <taxon>Arthropoda</taxon>
        <taxon>Hexapoda</taxon>
        <taxon>Insecta</taxon>
        <taxon>Pterygota</taxon>
        <taxon>Neoptera</taxon>
        <taxon>Endopterygota</taxon>
        <taxon>Diptera</taxon>
        <taxon>Nematocera</taxon>
        <taxon>Sciaroidea</taxon>
        <taxon>Sciaridae</taxon>
        <taxon>Pseudolycoriella</taxon>
    </lineage>
</organism>
<name>A0A9Q0RXS7_9DIPT</name>
<dbReference type="OrthoDB" id="199913at2759"/>
<reference evidence="7" key="1">
    <citation type="submission" date="2022-07" db="EMBL/GenBank/DDBJ databases">
        <authorList>
            <person name="Trinca V."/>
            <person name="Uliana J.V.C."/>
            <person name="Torres T.T."/>
            <person name="Ward R.J."/>
            <person name="Monesi N."/>
        </authorList>
    </citation>
    <scope>NUCLEOTIDE SEQUENCE</scope>
    <source>
        <strain evidence="7">HSMRA1968</strain>
        <tissue evidence="7">Whole embryos</tissue>
    </source>
</reference>
<dbReference type="InterPro" id="IPR013818">
    <property type="entry name" value="Lipase"/>
</dbReference>
<dbReference type="Gene3D" id="3.40.50.1820">
    <property type="entry name" value="alpha/beta hydrolase"/>
    <property type="match status" value="2"/>
</dbReference>
<accession>A0A9Q0RXS7</accession>
<comment type="caution">
    <text evidence="7">The sequence shown here is derived from an EMBL/GenBank/DDBJ whole genome shotgun (WGS) entry which is preliminary data.</text>
</comment>
<comment type="similarity">
    <text evidence="2 4">Belongs to the AB hydrolase superfamily. Lipase family.</text>
</comment>
<evidence type="ECO:0000259" key="6">
    <source>
        <dbReference type="Pfam" id="PF00151"/>
    </source>
</evidence>
<dbReference type="InterPro" id="IPR000734">
    <property type="entry name" value="TAG_lipase"/>
</dbReference>
<dbReference type="PANTHER" id="PTHR11610">
    <property type="entry name" value="LIPASE"/>
    <property type="match status" value="1"/>
</dbReference>
<evidence type="ECO:0000256" key="3">
    <source>
        <dbReference type="ARBA" id="ARBA00022525"/>
    </source>
</evidence>
<evidence type="ECO:0000256" key="2">
    <source>
        <dbReference type="ARBA" id="ARBA00010701"/>
    </source>
</evidence>
<proteinExistence type="inferred from homology"/>